<evidence type="ECO:0000313" key="2">
    <source>
        <dbReference type="EnsemblPlants" id="TuG1812G0300005233.01.T01.cds347298"/>
    </source>
</evidence>
<dbReference type="Proteomes" id="UP000015106">
    <property type="component" value="Chromosome 3"/>
</dbReference>
<reference evidence="2" key="3">
    <citation type="submission" date="2022-06" db="UniProtKB">
        <authorList>
            <consortium name="EnsemblPlants"/>
        </authorList>
    </citation>
    <scope>IDENTIFICATION</scope>
</reference>
<proteinExistence type="predicted"/>
<accession>A0A8R7U2F1</accession>
<protein>
    <submittedName>
        <fullName evidence="2">Uncharacterized protein</fullName>
    </submittedName>
</protein>
<dbReference type="Gramene" id="TuG1812G0300005233.01.T01">
    <property type="protein sequence ID" value="TuG1812G0300005233.01.T01.cds347298"/>
    <property type="gene ID" value="TuG1812G0300005233.01"/>
</dbReference>
<gene>
    <name evidence="2" type="primary">LOC125546045</name>
</gene>
<organism evidence="2 3">
    <name type="scientific">Triticum urartu</name>
    <name type="common">Red wild einkorn</name>
    <name type="synonym">Crithodium urartu</name>
    <dbReference type="NCBI Taxonomy" id="4572"/>
    <lineage>
        <taxon>Eukaryota</taxon>
        <taxon>Viridiplantae</taxon>
        <taxon>Streptophyta</taxon>
        <taxon>Embryophyta</taxon>
        <taxon>Tracheophyta</taxon>
        <taxon>Spermatophyta</taxon>
        <taxon>Magnoliopsida</taxon>
        <taxon>Liliopsida</taxon>
        <taxon>Poales</taxon>
        <taxon>Poaceae</taxon>
        <taxon>BOP clade</taxon>
        <taxon>Pooideae</taxon>
        <taxon>Triticodae</taxon>
        <taxon>Triticeae</taxon>
        <taxon>Triticinae</taxon>
        <taxon>Triticum</taxon>
    </lineage>
</organism>
<feature type="region of interest" description="Disordered" evidence="1">
    <location>
        <begin position="41"/>
        <end position="83"/>
    </location>
</feature>
<evidence type="ECO:0000313" key="3">
    <source>
        <dbReference type="Proteomes" id="UP000015106"/>
    </source>
</evidence>
<feature type="compositionally biased region" description="Low complexity" evidence="1">
    <location>
        <begin position="60"/>
        <end position="74"/>
    </location>
</feature>
<evidence type="ECO:0000256" key="1">
    <source>
        <dbReference type="SAM" id="MobiDB-lite"/>
    </source>
</evidence>
<feature type="region of interest" description="Disordered" evidence="1">
    <location>
        <begin position="111"/>
        <end position="139"/>
    </location>
</feature>
<sequence>MTLNSSKEMRPSPFLSTPSIMRRHCCTVAFSPRPWSTRASSAAEMSPLPSASNTLKASRRSSSSSPGAVALSAANSSRLMKPSPSASASAIMRVSSSSVAAWPRLSKRAASSGREIRPSPLASNLRKTRSISSSGDRAGDPMACRLSSCCSSRGGVVGGDAERDLEEERRRNRAGIFILPIAVDVYLAALATRKLFLALVRSMACSA</sequence>
<reference evidence="2" key="2">
    <citation type="submission" date="2018-03" db="EMBL/GenBank/DDBJ databases">
        <title>The Triticum urartu genome reveals the dynamic nature of wheat genome evolution.</title>
        <authorList>
            <person name="Ling H."/>
            <person name="Ma B."/>
            <person name="Shi X."/>
            <person name="Liu H."/>
            <person name="Dong L."/>
            <person name="Sun H."/>
            <person name="Cao Y."/>
            <person name="Gao Q."/>
            <person name="Zheng S."/>
            <person name="Li Y."/>
            <person name="Yu Y."/>
            <person name="Du H."/>
            <person name="Qi M."/>
            <person name="Li Y."/>
            <person name="Yu H."/>
            <person name="Cui Y."/>
            <person name="Wang N."/>
            <person name="Chen C."/>
            <person name="Wu H."/>
            <person name="Zhao Y."/>
            <person name="Zhang J."/>
            <person name="Li Y."/>
            <person name="Zhou W."/>
            <person name="Zhang B."/>
            <person name="Hu W."/>
            <person name="Eijk M."/>
            <person name="Tang J."/>
            <person name="Witsenboer H."/>
            <person name="Zhao S."/>
            <person name="Li Z."/>
            <person name="Zhang A."/>
            <person name="Wang D."/>
            <person name="Liang C."/>
        </authorList>
    </citation>
    <scope>NUCLEOTIDE SEQUENCE [LARGE SCALE GENOMIC DNA]</scope>
    <source>
        <strain evidence="2">cv. G1812</strain>
    </source>
</reference>
<reference evidence="3" key="1">
    <citation type="journal article" date="2013" name="Nature">
        <title>Draft genome of the wheat A-genome progenitor Triticum urartu.</title>
        <authorList>
            <person name="Ling H.Q."/>
            <person name="Zhao S."/>
            <person name="Liu D."/>
            <person name="Wang J."/>
            <person name="Sun H."/>
            <person name="Zhang C."/>
            <person name="Fan H."/>
            <person name="Li D."/>
            <person name="Dong L."/>
            <person name="Tao Y."/>
            <person name="Gao C."/>
            <person name="Wu H."/>
            <person name="Li Y."/>
            <person name="Cui Y."/>
            <person name="Guo X."/>
            <person name="Zheng S."/>
            <person name="Wang B."/>
            <person name="Yu K."/>
            <person name="Liang Q."/>
            <person name="Yang W."/>
            <person name="Lou X."/>
            <person name="Chen J."/>
            <person name="Feng M."/>
            <person name="Jian J."/>
            <person name="Zhang X."/>
            <person name="Luo G."/>
            <person name="Jiang Y."/>
            <person name="Liu J."/>
            <person name="Wang Z."/>
            <person name="Sha Y."/>
            <person name="Zhang B."/>
            <person name="Wu H."/>
            <person name="Tang D."/>
            <person name="Shen Q."/>
            <person name="Xue P."/>
            <person name="Zou S."/>
            <person name="Wang X."/>
            <person name="Liu X."/>
            <person name="Wang F."/>
            <person name="Yang Y."/>
            <person name="An X."/>
            <person name="Dong Z."/>
            <person name="Zhang K."/>
            <person name="Zhang X."/>
            <person name="Luo M.C."/>
            <person name="Dvorak J."/>
            <person name="Tong Y."/>
            <person name="Wang J."/>
            <person name="Yang H."/>
            <person name="Li Z."/>
            <person name="Wang D."/>
            <person name="Zhang A."/>
            <person name="Wang J."/>
        </authorList>
    </citation>
    <scope>NUCLEOTIDE SEQUENCE</scope>
    <source>
        <strain evidence="3">cv. G1812</strain>
    </source>
</reference>
<dbReference type="EnsemblPlants" id="TuG1812G0300005233.01.T01">
    <property type="protein sequence ID" value="TuG1812G0300005233.01.T01.cds347298"/>
    <property type="gene ID" value="TuG1812G0300005233.01"/>
</dbReference>
<keyword evidence="3" id="KW-1185">Reference proteome</keyword>
<dbReference type="AlphaFoldDB" id="A0A8R7U2F1"/>
<name>A0A8R7U2F1_TRIUA</name>